<evidence type="ECO:0000256" key="1">
    <source>
        <dbReference type="ARBA" id="ARBA00008798"/>
    </source>
</evidence>
<proteinExistence type="inferred from homology"/>
<keyword evidence="8" id="KW-0804">Transcription</keyword>
<dbReference type="InterPro" id="IPR038709">
    <property type="entry name" value="RpoN_core-bd_sf"/>
</dbReference>
<protein>
    <submittedName>
        <fullName evidence="12">RNA polymerase sigma-54 factor</fullName>
    </submittedName>
</protein>
<evidence type="ECO:0000259" key="10">
    <source>
        <dbReference type="Pfam" id="PF04552"/>
    </source>
</evidence>
<dbReference type="Pfam" id="PF00309">
    <property type="entry name" value="Sigma54_AID"/>
    <property type="match status" value="1"/>
</dbReference>
<gene>
    <name evidence="12" type="primary">rpoN_2</name>
    <name evidence="12" type="ORF">Poly30_39200</name>
</gene>
<evidence type="ECO:0000256" key="5">
    <source>
        <dbReference type="ARBA" id="ARBA00023015"/>
    </source>
</evidence>
<dbReference type="PROSITE" id="PS50044">
    <property type="entry name" value="SIGMA54_3"/>
    <property type="match status" value="1"/>
</dbReference>
<dbReference type="InterPro" id="IPR000394">
    <property type="entry name" value="RNA_pol_sigma_54"/>
</dbReference>
<evidence type="ECO:0000313" key="13">
    <source>
        <dbReference type="Proteomes" id="UP000320390"/>
    </source>
</evidence>
<dbReference type="PIRSF" id="PIRSF000774">
    <property type="entry name" value="RpoN"/>
    <property type="match status" value="1"/>
</dbReference>
<dbReference type="GO" id="GO:0001216">
    <property type="term" value="F:DNA-binding transcription activator activity"/>
    <property type="evidence" value="ECO:0007669"/>
    <property type="project" value="InterPro"/>
</dbReference>
<dbReference type="GO" id="GO:0003677">
    <property type="term" value="F:DNA binding"/>
    <property type="evidence" value="ECO:0007669"/>
    <property type="project" value="UniProtKB-KW"/>
</dbReference>
<evidence type="ECO:0000256" key="6">
    <source>
        <dbReference type="ARBA" id="ARBA00023082"/>
    </source>
</evidence>
<reference evidence="12 13" key="1">
    <citation type="submission" date="2019-02" db="EMBL/GenBank/DDBJ databases">
        <title>Deep-cultivation of Planctomycetes and their phenomic and genomic characterization uncovers novel biology.</title>
        <authorList>
            <person name="Wiegand S."/>
            <person name="Jogler M."/>
            <person name="Boedeker C."/>
            <person name="Pinto D."/>
            <person name="Vollmers J."/>
            <person name="Rivas-Marin E."/>
            <person name="Kohn T."/>
            <person name="Peeters S.H."/>
            <person name="Heuer A."/>
            <person name="Rast P."/>
            <person name="Oberbeckmann S."/>
            <person name="Bunk B."/>
            <person name="Jeske O."/>
            <person name="Meyerdierks A."/>
            <person name="Storesund J.E."/>
            <person name="Kallscheuer N."/>
            <person name="Luecker S."/>
            <person name="Lage O.M."/>
            <person name="Pohl T."/>
            <person name="Merkel B.J."/>
            <person name="Hornburger P."/>
            <person name="Mueller R.-W."/>
            <person name="Bruemmer F."/>
            <person name="Labrenz M."/>
            <person name="Spormann A.M."/>
            <person name="Op den Camp H."/>
            <person name="Overmann J."/>
            <person name="Amann R."/>
            <person name="Jetten M.S.M."/>
            <person name="Mascher T."/>
            <person name="Medema M.H."/>
            <person name="Devos D.P."/>
            <person name="Kaster A.-K."/>
            <person name="Ovreas L."/>
            <person name="Rohde M."/>
            <person name="Galperin M.Y."/>
            <person name="Jogler C."/>
        </authorList>
    </citation>
    <scope>NUCLEOTIDE SEQUENCE [LARGE SCALE GENOMIC DNA]</scope>
    <source>
        <strain evidence="12 13">Poly30</strain>
    </source>
</reference>
<feature type="region of interest" description="Disordered" evidence="9">
    <location>
        <begin position="54"/>
        <end position="82"/>
    </location>
</feature>
<dbReference type="Gene3D" id="1.10.10.60">
    <property type="entry name" value="Homeodomain-like"/>
    <property type="match status" value="1"/>
</dbReference>
<comment type="similarity">
    <text evidence="1">Belongs to the sigma-54 factor family.</text>
</comment>
<evidence type="ECO:0000256" key="3">
    <source>
        <dbReference type="ARBA" id="ARBA00022679"/>
    </source>
</evidence>
<keyword evidence="7" id="KW-0238">DNA-binding</keyword>
<dbReference type="RefSeq" id="WP_145200939.1">
    <property type="nucleotide sequence ID" value="NZ_CP036434.1"/>
</dbReference>
<evidence type="ECO:0000256" key="4">
    <source>
        <dbReference type="ARBA" id="ARBA00022695"/>
    </source>
</evidence>
<keyword evidence="3" id="KW-0808">Transferase</keyword>
<dbReference type="PROSITE" id="PS00718">
    <property type="entry name" value="SIGMA54_2"/>
    <property type="match status" value="1"/>
</dbReference>
<evidence type="ECO:0000256" key="9">
    <source>
        <dbReference type="SAM" id="MobiDB-lite"/>
    </source>
</evidence>
<accession>A0A518EWA6</accession>
<keyword evidence="6" id="KW-0731">Sigma factor</keyword>
<evidence type="ECO:0000259" key="11">
    <source>
        <dbReference type="Pfam" id="PF04963"/>
    </source>
</evidence>
<evidence type="ECO:0000313" key="12">
    <source>
        <dbReference type="EMBL" id="QDV08382.1"/>
    </source>
</evidence>
<dbReference type="PRINTS" id="PR00045">
    <property type="entry name" value="SIGMA54FCT"/>
</dbReference>
<sequence length="468" mass="50211">MAKLGLGTQMRQGMQQRQDMVLAPRMLQSIEILTLPRTDLDAWLSEEAERNEALLVEGSEGDRGGPSSSDEPGRSSASRNQATEDHYALLQAQPERAQSLVDAVEEQVRARDLPADLARWVEFLCGCLDDSGLLLIEDDEIMGLAEQAELPMAGASAGHRLMADAIATLQQLEPAGIGARSSVEALLLQLDPKDPDYALLCTLLEDFLVELSRNKRPAVADKLGLGLLELDRLLGVLSMLDMRPGSQLAGSMAPVLHPDILVHDDGDTFTVELAHGALPAVSIDPVAEELLSSGQLEPGARSYLRGKVEKARWVTEAVEMRGTTLLRVAEATLRHQAAFLTDGPTALRPLSMAAVAEELGLATSTVSRSVAGKSAQTPWGILPLRSFFQSAPGEAKEGSAGAAPVCGTAAVRERVRQLVEAEDASDPLSDEALVQALKAAGITVARRTVAKYRTELGIESSYRRKRHV</sequence>
<dbReference type="EMBL" id="CP036434">
    <property type="protein sequence ID" value="QDV08382.1"/>
    <property type="molecule type" value="Genomic_DNA"/>
</dbReference>
<dbReference type="Pfam" id="PF04963">
    <property type="entry name" value="Sigma54_CBD"/>
    <property type="match status" value="1"/>
</dbReference>
<dbReference type="InterPro" id="IPR007046">
    <property type="entry name" value="RNA_pol_sigma_54_core-bd"/>
</dbReference>
<keyword evidence="2" id="KW-0240">DNA-directed RNA polymerase</keyword>
<dbReference type="NCBIfam" id="TIGR02395">
    <property type="entry name" value="rpoN_sigma"/>
    <property type="match status" value="1"/>
</dbReference>
<dbReference type="InterPro" id="IPR007634">
    <property type="entry name" value="RNA_pol_sigma_54_DNA-bd"/>
</dbReference>
<dbReference type="Gene3D" id="1.10.10.1330">
    <property type="entry name" value="RNA polymerase sigma-54 factor, core-binding domain"/>
    <property type="match status" value="1"/>
</dbReference>
<dbReference type="GO" id="GO:0006352">
    <property type="term" value="P:DNA-templated transcription initiation"/>
    <property type="evidence" value="ECO:0007669"/>
    <property type="project" value="InterPro"/>
</dbReference>
<dbReference type="OrthoDB" id="9814402at2"/>
<name>A0A518EWA6_9BACT</name>
<keyword evidence="5" id="KW-0805">Transcription regulation</keyword>
<feature type="compositionally biased region" description="Polar residues" evidence="9">
    <location>
        <begin position="66"/>
        <end position="81"/>
    </location>
</feature>
<dbReference type="GO" id="GO:0016987">
    <property type="term" value="F:sigma factor activity"/>
    <property type="evidence" value="ECO:0007669"/>
    <property type="project" value="UniProtKB-KW"/>
</dbReference>
<dbReference type="GO" id="GO:0000428">
    <property type="term" value="C:DNA-directed RNA polymerase complex"/>
    <property type="evidence" value="ECO:0007669"/>
    <property type="project" value="UniProtKB-KW"/>
</dbReference>
<feature type="domain" description="RNA polymerase sigma factor 54 core-binding" evidence="11">
    <location>
        <begin position="93"/>
        <end position="284"/>
    </location>
</feature>
<keyword evidence="4" id="KW-0548">Nucleotidyltransferase</keyword>
<keyword evidence="13" id="KW-1185">Reference proteome</keyword>
<dbReference type="Proteomes" id="UP000320390">
    <property type="component" value="Chromosome"/>
</dbReference>
<evidence type="ECO:0000256" key="7">
    <source>
        <dbReference type="ARBA" id="ARBA00023125"/>
    </source>
</evidence>
<dbReference type="PANTHER" id="PTHR32248">
    <property type="entry name" value="RNA POLYMERASE SIGMA-54 FACTOR"/>
    <property type="match status" value="1"/>
</dbReference>
<dbReference type="AlphaFoldDB" id="A0A518EWA6"/>
<feature type="domain" description="RNA polymerase sigma factor 54 DNA-binding" evidence="10">
    <location>
        <begin position="302"/>
        <end position="466"/>
    </location>
</feature>
<evidence type="ECO:0000256" key="2">
    <source>
        <dbReference type="ARBA" id="ARBA00022478"/>
    </source>
</evidence>
<dbReference type="PANTHER" id="PTHR32248:SF4">
    <property type="entry name" value="RNA POLYMERASE SIGMA-54 FACTOR"/>
    <property type="match status" value="1"/>
</dbReference>
<dbReference type="GO" id="GO:0016779">
    <property type="term" value="F:nucleotidyltransferase activity"/>
    <property type="evidence" value="ECO:0007669"/>
    <property type="project" value="UniProtKB-KW"/>
</dbReference>
<evidence type="ECO:0000256" key="8">
    <source>
        <dbReference type="ARBA" id="ARBA00023163"/>
    </source>
</evidence>
<organism evidence="12 13">
    <name type="scientific">Saltatorellus ferox</name>
    <dbReference type="NCBI Taxonomy" id="2528018"/>
    <lineage>
        <taxon>Bacteria</taxon>
        <taxon>Pseudomonadati</taxon>
        <taxon>Planctomycetota</taxon>
        <taxon>Planctomycetia</taxon>
        <taxon>Planctomycetia incertae sedis</taxon>
        <taxon>Saltatorellus</taxon>
    </lineage>
</organism>
<dbReference type="Pfam" id="PF04552">
    <property type="entry name" value="Sigma54_DBD"/>
    <property type="match status" value="1"/>
</dbReference>